<sequence length="123" mass="14077">MSETNQREILAEFLTQSTTAQSVWALQDKASEDWVVLDSPNFENAEVMPVWSTKELAQVHCVQEWQEFEPSEISITDWLDYWLEDLKEDDIVIGVNWAEEGDIVELEVTDFSQALASIVPVKA</sequence>
<evidence type="ECO:0000313" key="2">
    <source>
        <dbReference type="Proteomes" id="UP000030341"/>
    </source>
</evidence>
<dbReference type="InterPro" id="IPR021284">
    <property type="entry name" value="DUF2750"/>
</dbReference>
<dbReference type="AlphaFoldDB" id="A0A0A7EMN0"/>
<reference evidence="1 2" key="1">
    <citation type="submission" date="2014-11" db="EMBL/GenBank/DDBJ databases">
        <title>Complete Genome Sequence of Pseudoalteromonas sp. Strain OCN003 Isolated from Kaneohe Bay, Oahu, Hawaii.</title>
        <authorList>
            <person name="Beurmann S."/>
            <person name="Videau P."/>
            <person name="Ushijima B."/>
            <person name="Smith A.M."/>
            <person name="Aeby G.S."/>
            <person name="Callahan S.M."/>
            <person name="Belcaid M."/>
        </authorList>
    </citation>
    <scope>NUCLEOTIDE SEQUENCE [LARGE SCALE GENOMIC DNA]</scope>
    <source>
        <strain evidence="1 2">OCN003</strain>
    </source>
</reference>
<gene>
    <name evidence="1" type="ORF">OM33_20040</name>
</gene>
<evidence type="ECO:0008006" key="3">
    <source>
        <dbReference type="Google" id="ProtNLM"/>
    </source>
</evidence>
<dbReference type="Proteomes" id="UP000030341">
    <property type="component" value="Chromosome 2"/>
</dbReference>
<keyword evidence="2" id="KW-1185">Reference proteome</keyword>
<name>A0A0A7EMN0_9GAMM</name>
<accession>A0A0A7EMN0</accession>
<dbReference type="EMBL" id="CP009889">
    <property type="protein sequence ID" value="AIY67331.1"/>
    <property type="molecule type" value="Genomic_DNA"/>
</dbReference>
<dbReference type="eggNOG" id="ENOG50331NB">
    <property type="taxonomic scope" value="Bacteria"/>
</dbReference>
<dbReference type="KEGG" id="pseo:OM33_20040"/>
<proteinExistence type="predicted"/>
<organism evidence="1 2">
    <name type="scientific">Pseudoalteromonas piratica</name>
    <dbReference type="NCBI Taxonomy" id="1348114"/>
    <lineage>
        <taxon>Bacteria</taxon>
        <taxon>Pseudomonadati</taxon>
        <taxon>Pseudomonadota</taxon>
        <taxon>Gammaproteobacteria</taxon>
        <taxon>Alteromonadales</taxon>
        <taxon>Pseudoalteromonadaceae</taxon>
        <taxon>Pseudoalteromonas</taxon>
    </lineage>
</organism>
<dbReference type="STRING" id="1348114.OM33_20040"/>
<dbReference type="HOGENOM" id="CLU_126055_0_1_6"/>
<protein>
    <recommendedName>
        <fullName evidence="3">DUF2750 domain-containing protein</fullName>
    </recommendedName>
</protein>
<dbReference type="RefSeq" id="WP_040136232.1">
    <property type="nucleotide sequence ID" value="NZ_CP009889.1"/>
</dbReference>
<dbReference type="OrthoDB" id="5916942at2"/>
<evidence type="ECO:0000313" key="1">
    <source>
        <dbReference type="EMBL" id="AIY67331.1"/>
    </source>
</evidence>
<dbReference type="Pfam" id="PF11042">
    <property type="entry name" value="DUF2750"/>
    <property type="match status" value="1"/>
</dbReference>